<feature type="transmembrane region" description="Helical" evidence="1">
    <location>
        <begin position="97"/>
        <end position="116"/>
    </location>
</feature>
<evidence type="ECO:0000256" key="1">
    <source>
        <dbReference type="SAM" id="Phobius"/>
    </source>
</evidence>
<keyword evidence="1" id="KW-0472">Membrane</keyword>
<dbReference type="EMBL" id="WJQU01000001">
    <property type="protein sequence ID" value="KAJ6646923.1"/>
    <property type="molecule type" value="Genomic_DNA"/>
</dbReference>
<keyword evidence="3" id="KW-1185">Reference proteome</keyword>
<sequence length="141" mass="15823">MKPNSFSPIVSPPIVHLIKSLLPFGPLLLLWLSLFLLVFFSCVALIIFLVFGGWALSFASMVTALFTFLLITGEIFSLSQFTLGKLSQLLFTELLKFLDFFIFFAGITNFSIFSLFRLTVFFLMSFSALLAFTSAESLSIF</sequence>
<gene>
    <name evidence="2" type="ORF">Bhyg_02137</name>
</gene>
<comment type="caution">
    <text evidence="2">The sequence shown here is derived from an EMBL/GenBank/DDBJ whole genome shotgun (WGS) entry which is preliminary data.</text>
</comment>
<accession>A0A9Q0NAW3</accession>
<protein>
    <submittedName>
        <fullName evidence="2">Uncharacterized protein</fullName>
    </submittedName>
</protein>
<dbReference type="AlphaFoldDB" id="A0A9Q0NAW3"/>
<name>A0A9Q0NAW3_9DIPT</name>
<evidence type="ECO:0000313" key="2">
    <source>
        <dbReference type="EMBL" id="KAJ6646923.1"/>
    </source>
</evidence>
<keyword evidence="1" id="KW-0812">Transmembrane</keyword>
<feature type="transmembrane region" description="Helical" evidence="1">
    <location>
        <begin position="122"/>
        <end position="140"/>
    </location>
</feature>
<feature type="transmembrane region" description="Helical" evidence="1">
    <location>
        <begin position="54"/>
        <end position="76"/>
    </location>
</feature>
<dbReference type="Proteomes" id="UP001151699">
    <property type="component" value="Chromosome A"/>
</dbReference>
<keyword evidence="1" id="KW-1133">Transmembrane helix</keyword>
<proteinExistence type="predicted"/>
<feature type="transmembrane region" description="Helical" evidence="1">
    <location>
        <begin position="21"/>
        <end position="48"/>
    </location>
</feature>
<reference evidence="2" key="1">
    <citation type="submission" date="2022-07" db="EMBL/GenBank/DDBJ databases">
        <authorList>
            <person name="Trinca V."/>
            <person name="Uliana J.V.C."/>
            <person name="Torres T.T."/>
            <person name="Ward R.J."/>
            <person name="Monesi N."/>
        </authorList>
    </citation>
    <scope>NUCLEOTIDE SEQUENCE</scope>
    <source>
        <strain evidence="2">HSMRA1968</strain>
        <tissue evidence="2">Whole embryos</tissue>
    </source>
</reference>
<organism evidence="2 3">
    <name type="scientific">Pseudolycoriella hygida</name>
    <dbReference type="NCBI Taxonomy" id="35572"/>
    <lineage>
        <taxon>Eukaryota</taxon>
        <taxon>Metazoa</taxon>
        <taxon>Ecdysozoa</taxon>
        <taxon>Arthropoda</taxon>
        <taxon>Hexapoda</taxon>
        <taxon>Insecta</taxon>
        <taxon>Pterygota</taxon>
        <taxon>Neoptera</taxon>
        <taxon>Endopterygota</taxon>
        <taxon>Diptera</taxon>
        <taxon>Nematocera</taxon>
        <taxon>Sciaroidea</taxon>
        <taxon>Sciaridae</taxon>
        <taxon>Pseudolycoriella</taxon>
    </lineage>
</organism>
<evidence type="ECO:0000313" key="3">
    <source>
        <dbReference type="Proteomes" id="UP001151699"/>
    </source>
</evidence>